<evidence type="ECO:0000259" key="3">
    <source>
        <dbReference type="Pfam" id="PF04183"/>
    </source>
</evidence>
<comment type="caution">
    <text evidence="5">The sequence shown here is derived from an EMBL/GenBank/DDBJ whole genome shotgun (WGS) entry which is preliminary data.</text>
</comment>
<dbReference type="EMBL" id="VDFQ02000006">
    <property type="protein sequence ID" value="KAA1419778.1"/>
    <property type="molecule type" value="Genomic_DNA"/>
</dbReference>
<dbReference type="InterPro" id="IPR022770">
    <property type="entry name" value="IucA/IucC-like_C"/>
</dbReference>
<evidence type="ECO:0000256" key="1">
    <source>
        <dbReference type="ARBA" id="ARBA00004924"/>
    </source>
</evidence>
<dbReference type="Pfam" id="PF04183">
    <property type="entry name" value="IucA_IucC"/>
    <property type="match status" value="1"/>
</dbReference>
<dbReference type="PANTHER" id="PTHR34384:SF6">
    <property type="entry name" value="STAPHYLOFERRIN B SYNTHASE"/>
    <property type="match status" value="1"/>
</dbReference>
<organism evidence="5 6">
    <name type="scientific">Mumia zhuanghuii</name>
    <dbReference type="NCBI Taxonomy" id="2585211"/>
    <lineage>
        <taxon>Bacteria</taxon>
        <taxon>Bacillati</taxon>
        <taxon>Actinomycetota</taxon>
        <taxon>Actinomycetes</taxon>
        <taxon>Propionibacteriales</taxon>
        <taxon>Nocardioidaceae</taxon>
        <taxon>Mumia</taxon>
    </lineage>
</organism>
<dbReference type="InterPro" id="IPR007310">
    <property type="entry name" value="Aerobactin_biosyn_IucA/IucC_N"/>
</dbReference>
<dbReference type="Pfam" id="PF06276">
    <property type="entry name" value="FhuF"/>
    <property type="match status" value="1"/>
</dbReference>
<dbReference type="PANTHER" id="PTHR34384">
    <property type="entry name" value="L-2,3-DIAMINOPROPANOATE--CITRATE LIGASE"/>
    <property type="match status" value="1"/>
</dbReference>
<dbReference type="GO" id="GO:0016881">
    <property type="term" value="F:acid-amino acid ligase activity"/>
    <property type="evidence" value="ECO:0007669"/>
    <property type="project" value="UniProtKB-ARBA"/>
</dbReference>
<gene>
    <name evidence="5" type="ORF">FE697_017880</name>
</gene>
<evidence type="ECO:0000313" key="5">
    <source>
        <dbReference type="EMBL" id="KAA1419778.1"/>
    </source>
</evidence>
<feature type="domain" description="Aerobactin siderophore biosynthesis IucA/IucC-like C-terminal" evidence="4">
    <location>
        <begin position="419"/>
        <end position="569"/>
    </location>
</feature>
<dbReference type="Gene3D" id="6.10.250.3370">
    <property type="match status" value="1"/>
</dbReference>
<reference evidence="5 6" key="1">
    <citation type="submission" date="2019-09" db="EMBL/GenBank/DDBJ databases">
        <title>Mumia zhuanghuii sp. nov. isolated from the intestinal contents of plateau pika (Ochotona curzoniae) in the Qinghai-Tibet plateau of China.</title>
        <authorList>
            <person name="Tian Z."/>
        </authorList>
    </citation>
    <scope>NUCLEOTIDE SEQUENCE [LARGE SCALE GENOMIC DNA]</scope>
    <source>
        <strain evidence="6">350</strain>
    </source>
</reference>
<protein>
    <submittedName>
        <fullName evidence="5">IucA/IucC family siderophore biosynthesis protein</fullName>
    </submittedName>
</protein>
<dbReference type="AlphaFoldDB" id="A0A5Q6RNX9"/>
<evidence type="ECO:0000259" key="4">
    <source>
        <dbReference type="Pfam" id="PF06276"/>
    </source>
</evidence>
<dbReference type="Proteomes" id="UP000307768">
    <property type="component" value="Unassembled WGS sequence"/>
</dbReference>
<accession>A0A5Q6RNX9</accession>
<dbReference type="Gene3D" id="1.10.510.40">
    <property type="match status" value="1"/>
</dbReference>
<proteinExistence type="inferred from homology"/>
<dbReference type="InterPro" id="IPR037455">
    <property type="entry name" value="LucA/IucC-like"/>
</dbReference>
<dbReference type="RefSeq" id="WP_149771001.1">
    <property type="nucleotide sequence ID" value="NZ_VDFQ02000006.1"/>
</dbReference>
<name>A0A5Q6RNX9_9ACTN</name>
<dbReference type="OrthoDB" id="495728at2"/>
<evidence type="ECO:0000313" key="6">
    <source>
        <dbReference type="Proteomes" id="UP000307768"/>
    </source>
</evidence>
<comment type="similarity">
    <text evidence="2">Belongs to the IucA/IucC family.</text>
</comment>
<evidence type="ECO:0000256" key="2">
    <source>
        <dbReference type="ARBA" id="ARBA00007832"/>
    </source>
</evidence>
<dbReference type="GO" id="GO:0019290">
    <property type="term" value="P:siderophore biosynthetic process"/>
    <property type="evidence" value="ECO:0007669"/>
    <property type="project" value="InterPro"/>
</dbReference>
<sequence>MSHDAPHLQPHTMENAQRHLVAKALSEFAHERLLAPVPVPSPAPGADAGGADADAYEVPLVGGSVVYRFCAWRLALEHWVVDEGSLTRTVDGEPRALDAAELVRELQPLLDIPDTLLATYLEEVAATLAAAAYKKHQGGPTATELLHADFQDVESAMTEGHPGFVANNGRIGFGLDAYRRYAPEVGRPFALFWLAARKDVTHLALGAGLDETTLYEGELDVSERARFVDRLLDLGLDPASYRFLPVHPWQWDTRISVTFAPDVARRDLVPLGPGADAYQAQQSIRTMFNRSRPDRHYVKTALAIQNMGFLRGLSPAYMRATPAINDWVADLVSTDATLAECGFSVLRERASIGYTGDVYHRTPTPSAHRKMVAALWRESPVTRVAPGERLATMASLLHRDDDGRAYATALVRASGLSAQEWVGAYLDAYLRPVVHCLLAHDLAFMPHGENVILVLADHVPRRAIMKDIGEEVVLLRERAVPEGVARIVQPVDDAEKALAVFTDVFDGVLRHLAGILHVDGVLREDAFWTVVADCVGRHAADHPDLDPRVDLRADRFAHSCLNRLQLRNTLQMVDLSSQSGSLIYAGTLANPIARTAIRVPA</sequence>
<feature type="domain" description="Aerobactin siderophore biosynthesis IucA/IucC N-terminal" evidence="3">
    <location>
        <begin position="149"/>
        <end position="398"/>
    </location>
</feature>
<comment type="pathway">
    <text evidence="1">Siderophore biosynthesis.</text>
</comment>
<dbReference type="Gene3D" id="3.30.310.280">
    <property type="match status" value="1"/>
</dbReference>